<dbReference type="AlphaFoldDB" id="A0A4S8IP78"/>
<dbReference type="PANTHER" id="PTHR31218">
    <property type="entry name" value="WAT1-RELATED PROTEIN"/>
    <property type="match status" value="1"/>
</dbReference>
<dbReference type="GO" id="GO:0016020">
    <property type="term" value="C:membrane"/>
    <property type="evidence" value="ECO:0007669"/>
    <property type="project" value="InterPro"/>
</dbReference>
<gene>
    <name evidence="4" type="ORF">C4D60_Mb06t16610</name>
</gene>
<evidence type="ECO:0000313" key="5">
    <source>
        <dbReference type="Proteomes" id="UP000317650"/>
    </source>
</evidence>
<protein>
    <submittedName>
        <fullName evidence="4">Uncharacterized protein</fullName>
    </submittedName>
</protein>
<name>A0A4S8IP78_MUSBA</name>
<evidence type="ECO:0000256" key="2">
    <source>
        <dbReference type="ARBA" id="ARBA00022989"/>
    </source>
</evidence>
<reference evidence="4 5" key="1">
    <citation type="journal article" date="2019" name="Nat. Plants">
        <title>Genome sequencing of Musa balbisiana reveals subgenome evolution and function divergence in polyploid bananas.</title>
        <authorList>
            <person name="Yao X."/>
        </authorList>
    </citation>
    <scope>NUCLEOTIDE SEQUENCE [LARGE SCALE GENOMIC DNA]</scope>
    <source>
        <strain evidence="5">cv. DH-PKW</strain>
        <tissue evidence="4">Leaves</tissue>
    </source>
</reference>
<keyword evidence="5" id="KW-1185">Reference proteome</keyword>
<keyword evidence="1" id="KW-0812">Transmembrane</keyword>
<accession>A0A4S8IP78</accession>
<evidence type="ECO:0000256" key="3">
    <source>
        <dbReference type="ARBA" id="ARBA00023136"/>
    </source>
</evidence>
<keyword evidence="3" id="KW-0472">Membrane</keyword>
<organism evidence="4 5">
    <name type="scientific">Musa balbisiana</name>
    <name type="common">Banana</name>
    <dbReference type="NCBI Taxonomy" id="52838"/>
    <lineage>
        <taxon>Eukaryota</taxon>
        <taxon>Viridiplantae</taxon>
        <taxon>Streptophyta</taxon>
        <taxon>Embryophyta</taxon>
        <taxon>Tracheophyta</taxon>
        <taxon>Spermatophyta</taxon>
        <taxon>Magnoliopsida</taxon>
        <taxon>Liliopsida</taxon>
        <taxon>Zingiberales</taxon>
        <taxon>Musaceae</taxon>
        <taxon>Musa</taxon>
    </lineage>
</organism>
<dbReference type="EMBL" id="PYDT01000009">
    <property type="protein sequence ID" value="THU50109.1"/>
    <property type="molecule type" value="Genomic_DNA"/>
</dbReference>
<evidence type="ECO:0000256" key="1">
    <source>
        <dbReference type="ARBA" id="ARBA00022692"/>
    </source>
</evidence>
<dbReference type="GO" id="GO:0022857">
    <property type="term" value="F:transmembrane transporter activity"/>
    <property type="evidence" value="ECO:0007669"/>
    <property type="project" value="InterPro"/>
</dbReference>
<keyword evidence="2" id="KW-1133">Transmembrane helix</keyword>
<dbReference type="InterPro" id="IPR030184">
    <property type="entry name" value="WAT1-related"/>
</dbReference>
<sequence>MPSQGGRDAGDCGRGHVDDPVQGASYGDGVDEAYGMAVPTKPTYRLLLQRRPTRTGSRAASSLFILQAAALRRYDAPLSLTSSICFVRTLQAIVVTFVMEHNVSVWHIGLNMDLLAAAYAVSLLSLLYLQHHTGLLHPC</sequence>
<dbReference type="Proteomes" id="UP000317650">
    <property type="component" value="Chromosome 6"/>
</dbReference>
<comment type="caution">
    <text evidence="4">The sequence shown here is derived from an EMBL/GenBank/DDBJ whole genome shotgun (WGS) entry which is preliminary data.</text>
</comment>
<evidence type="ECO:0000313" key="4">
    <source>
        <dbReference type="EMBL" id="THU50109.1"/>
    </source>
</evidence>
<proteinExistence type="predicted"/>